<dbReference type="InterPro" id="IPR006143">
    <property type="entry name" value="RND_pump_MFP"/>
</dbReference>
<dbReference type="PANTHER" id="PTHR30469">
    <property type="entry name" value="MULTIDRUG RESISTANCE PROTEIN MDTA"/>
    <property type="match status" value="1"/>
</dbReference>
<evidence type="ECO:0000313" key="7">
    <source>
        <dbReference type="Proteomes" id="UP001500298"/>
    </source>
</evidence>
<proteinExistence type="inferred from homology"/>
<gene>
    <name evidence="6" type="ORF">GCM10023331_15520</name>
</gene>
<evidence type="ECO:0000256" key="2">
    <source>
        <dbReference type="SAM" id="Coils"/>
    </source>
</evidence>
<dbReference type="Pfam" id="PF25954">
    <property type="entry name" value="Beta-barrel_RND_2"/>
    <property type="match status" value="1"/>
</dbReference>
<feature type="domain" description="CzcB-like alpha-helical hairpin" evidence="3">
    <location>
        <begin position="134"/>
        <end position="188"/>
    </location>
</feature>
<evidence type="ECO:0000259" key="4">
    <source>
        <dbReference type="Pfam" id="PF25954"/>
    </source>
</evidence>
<dbReference type="Gene3D" id="2.40.420.20">
    <property type="match status" value="1"/>
</dbReference>
<name>A0ABP9D6D7_9BACT</name>
<dbReference type="PANTHER" id="PTHR30469:SF15">
    <property type="entry name" value="HLYD FAMILY OF SECRETION PROTEINS"/>
    <property type="match status" value="1"/>
</dbReference>
<dbReference type="RefSeq" id="WP_345370685.1">
    <property type="nucleotide sequence ID" value="NZ_BAABJX010000024.1"/>
</dbReference>
<dbReference type="InterPro" id="IPR058627">
    <property type="entry name" value="MdtA-like_C"/>
</dbReference>
<evidence type="ECO:0000313" key="6">
    <source>
        <dbReference type="EMBL" id="GAA4831170.1"/>
    </source>
</evidence>
<evidence type="ECO:0000259" key="5">
    <source>
        <dbReference type="Pfam" id="PF25967"/>
    </source>
</evidence>
<accession>A0ABP9D6D7</accession>
<feature type="coiled-coil region" evidence="2">
    <location>
        <begin position="128"/>
        <end position="186"/>
    </location>
</feature>
<dbReference type="EMBL" id="BAABJX010000024">
    <property type="protein sequence ID" value="GAA4831170.1"/>
    <property type="molecule type" value="Genomic_DNA"/>
</dbReference>
<dbReference type="Pfam" id="PF25893">
    <property type="entry name" value="HH_CzcB"/>
    <property type="match status" value="1"/>
</dbReference>
<feature type="domain" description="Multidrug resistance protein MdtA-like C-terminal permuted SH3" evidence="5">
    <location>
        <begin position="305"/>
        <end position="364"/>
    </location>
</feature>
<dbReference type="Pfam" id="PF25967">
    <property type="entry name" value="RND-MFP_C"/>
    <property type="match status" value="1"/>
</dbReference>
<organism evidence="6 7">
    <name type="scientific">Algivirga pacifica</name>
    <dbReference type="NCBI Taxonomy" id="1162670"/>
    <lineage>
        <taxon>Bacteria</taxon>
        <taxon>Pseudomonadati</taxon>
        <taxon>Bacteroidota</taxon>
        <taxon>Cytophagia</taxon>
        <taxon>Cytophagales</taxon>
        <taxon>Flammeovirgaceae</taxon>
        <taxon>Algivirga</taxon>
    </lineage>
</organism>
<sequence length="393" mass="43308">MKNIANRLIVLAAASATLTACGGEATLEEKKALLEEKRTELIAIRAEIDELETAIAKAGNKEVSDNLKRITTLTIKEGTFAHYVDVPGDVTSNQNIMVAPEISGKLIKTFVNEGDYVTKGQKIAAIDVELIKKQINELETRLSLAETLYEKQERLWKQNIGSEVQYLQAKNNVKSLKANLESLQTQMSKGYVVAPISGTIDEIFPNLGEMAAAGQPLARIVNLNYVEISADVSERYSSAVKRGDKVTVTFPMLNLSEDLKVQRVGKYINPANRTFKIQMQMNNREAQLKPNTMAMVRIQDYVKEQALVVPTNLVQNSSDGSKFLYIVESKEGKQVTQKVTITTGKSYNGNTMITSGISNGVVVVDKGYSEVINGEQVKVVADPTREQLSMNVQ</sequence>
<reference evidence="7" key="1">
    <citation type="journal article" date="2019" name="Int. J. Syst. Evol. Microbiol.">
        <title>The Global Catalogue of Microorganisms (GCM) 10K type strain sequencing project: providing services to taxonomists for standard genome sequencing and annotation.</title>
        <authorList>
            <consortium name="The Broad Institute Genomics Platform"/>
            <consortium name="The Broad Institute Genome Sequencing Center for Infectious Disease"/>
            <person name="Wu L."/>
            <person name="Ma J."/>
        </authorList>
    </citation>
    <scope>NUCLEOTIDE SEQUENCE [LARGE SCALE GENOMIC DNA]</scope>
    <source>
        <strain evidence="7">JCM 18326</strain>
    </source>
</reference>
<feature type="coiled-coil region" evidence="2">
    <location>
        <begin position="27"/>
        <end position="61"/>
    </location>
</feature>
<dbReference type="InterPro" id="IPR058792">
    <property type="entry name" value="Beta-barrel_RND_2"/>
</dbReference>
<comment type="similarity">
    <text evidence="1">Belongs to the membrane fusion protein (MFP) (TC 8.A.1) family.</text>
</comment>
<dbReference type="InterPro" id="IPR058648">
    <property type="entry name" value="HH_CzcB-like"/>
</dbReference>
<dbReference type="SUPFAM" id="SSF111369">
    <property type="entry name" value="HlyD-like secretion proteins"/>
    <property type="match status" value="1"/>
</dbReference>
<keyword evidence="7" id="KW-1185">Reference proteome</keyword>
<dbReference type="NCBIfam" id="TIGR01730">
    <property type="entry name" value="RND_mfp"/>
    <property type="match status" value="1"/>
</dbReference>
<evidence type="ECO:0000256" key="1">
    <source>
        <dbReference type="ARBA" id="ARBA00009477"/>
    </source>
</evidence>
<dbReference type="PROSITE" id="PS51257">
    <property type="entry name" value="PROKAR_LIPOPROTEIN"/>
    <property type="match status" value="1"/>
</dbReference>
<comment type="caution">
    <text evidence="6">The sequence shown here is derived from an EMBL/GenBank/DDBJ whole genome shotgun (WGS) entry which is preliminary data.</text>
</comment>
<keyword evidence="2" id="KW-0175">Coiled coil</keyword>
<dbReference type="Gene3D" id="2.40.50.100">
    <property type="match status" value="1"/>
</dbReference>
<dbReference type="Gene3D" id="1.10.287.470">
    <property type="entry name" value="Helix hairpin bin"/>
    <property type="match status" value="1"/>
</dbReference>
<dbReference type="Proteomes" id="UP001500298">
    <property type="component" value="Unassembled WGS sequence"/>
</dbReference>
<dbReference type="Gene3D" id="2.40.30.170">
    <property type="match status" value="1"/>
</dbReference>
<evidence type="ECO:0000259" key="3">
    <source>
        <dbReference type="Pfam" id="PF25893"/>
    </source>
</evidence>
<protein>
    <submittedName>
        <fullName evidence="6">Efflux RND transporter periplasmic adaptor subunit</fullName>
    </submittedName>
</protein>
<feature type="domain" description="CusB-like beta-barrel" evidence="4">
    <location>
        <begin position="228"/>
        <end position="299"/>
    </location>
</feature>